<dbReference type="InterPro" id="IPR036291">
    <property type="entry name" value="NAD(P)-bd_dom_sf"/>
</dbReference>
<evidence type="ECO:0000313" key="4">
    <source>
        <dbReference type="Proteomes" id="UP000245444"/>
    </source>
</evidence>
<evidence type="ECO:0000313" key="3">
    <source>
        <dbReference type="EMBL" id="AWN47454.1"/>
    </source>
</evidence>
<dbReference type="KEGG" id="mtea:DK419_14980"/>
<sequence>MTITKTTTETAAPPTPLIAYKSDPVRGAVWHDIFAREAPDLRLVDWEPDGEAAEAPYLVAWTPPADLPRAMPRLEALFCIGAGIDHLPVGALPPAVQVVRMVDPNLTASMVEYVVMAVLALHRDLPFYRVEQAAGRWTPRPVLPATERRVGVMGLGVLGQAAARAVAGFGFPVRGWSASPKSLDGIETFAGDDALGDFLSGTDILVCLLPLTATTRGILDRALFDRLPRGAGLVNAGRGGHAVEADLLAALDDGRLSGAILDVLAAEPPAPGHPLLAHPRVMATPHVASATQPAGAARQVIRGVRAHLRGEPIPHAIDRSQGY</sequence>
<gene>
    <name evidence="3" type="ORF">DK419_14980</name>
</gene>
<dbReference type="EMBL" id="CP029553">
    <property type="protein sequence ID" value="AWN47454.1"/>
    <property type="molecule type" value="Genomic_DNA"/>
</dbReference>
<keyword evidence="1" id="KW-0560">Oxidoreductase</keyword>
<dbReference type="PANTHER" id="PTHR10996:SF114">
    <property type="entry name" value="GLYOXYLATE_HYDROXYPYRUVATE REDUCTASE A"/>
    <property type="match status" value="1"/>
</dbReference>
<dbReference type="GO" id="GO:0051287">
    <property type="term" value="F:NAD binding"/>
    <property type="evidence" value="ECO:0007669"/>
    <property type="project" value="InterPro"/>
</dbReference>
<keyword evidence="3" id="KW-0670">Pyruvate</keyword>
<dbReference type="GO" id="GO:0030267">
    <property type="term" value="F:glyoxylate reductase (NADPH) activity"/>
    <property type="evidence" value="ECO:0007669"/>
    <property type="project" value="TreeGrafter"/>
</dbReference>
<organism evidence="3 4">
    <name type="scientific">Methylobacterium terrae</name>
    <dbReference type="NCBI Taxonomy" id="2202827"/>
    <lineage>
        <taxon>Bacteria</taxon>
        <taxon>Pseudomonadati</taxon>
        <taxon>Pseudomonadota</taxon>
        <taxon>Alphaproteobacteria</taxon>
        <taxon>Hyphomicrobiales</taxon>
        <taxon>Methylobacteriaceae</taxon>
        <taxon>Methylobacterium</taxon>
    </lineage>
</organism>
<dbReference type="Proteomes" id="UP000245444">
    <property type="component" value="Chromosome"/>
</dbReference>
<dbReference type="GO" id="GO:0016618">
    <property type="term" value="F:hydroxypyruvate reductase [NAD(P)H] activity"/>
    <property type="evidence" value="ECO:0007669"/>
    <property type="project" value="TreeGrafter"/>
</dbReference>
<proteinExistence type="predicted"/>
<dbReference type="SUPFAM" id="SSF52283">
    <property type="entry name" value="Formate/glycerate dehydrogenase catalytic domain-like"/>
    <property type="match status" value="1"/>
</dbReference>
<dbReference type="AlphaFoldDB" id="A0A2U8WMG5"/>
<dbReference type="Pfam" id="PF02826">
    <property type="entry name" value="2-Hacid_dh_C"/>
    <property type="match status" value="1"/>
</dbReference>
<dbReference type="SUPFAM" id="SSF51735">
    <property type="entry name" value="NAD(P)-binding Rossmann-fold domains"/>
    <property type="match status" value="1"/>
</dbReference>
<dbReference type="InterPro" id="IPR006140">
    <property type="entry name" value="D-isomer_DH_NAD-bd"/>
</dbReference>
<dbReference type="PANTHER" id="PTHR10996">
    <property type="entry name" value="2-HYDROXYACID DEHYDROGENASE-RELATED"/>
    <property type="match status" value="1"/>
</dbReference>
<keyword evidence="4" id="KW-1185">Reference proteome</keyword>
<evidence type="ECO:0000259" key="2">
    <source>
        <dbReference type="Pfam" id="PF02826"/>
    </source>
</evidence>
<feature type="domain" description="D-isomer specific 2-hydroxyacid dehydrogenase NAD-binding" evidence="2">
    <location>
        <begin position="115"/>
        <end position="288"/>
    </location>
</feature>
<reference evidence="3 4" key="1">
    <citation type="submission" date="2018-05" db="EMBL/GenBank/DDBJ databases">
        <title>Complete Genome Sequence of Methylobacterium sp. 17Sr1-28.</title>
        <authorList>
            <person name="Srinivasan S."/>
        </authorList>
    </citation>
    <scope>NUCLEOTIDE SEQUENCE [LARGE SCALE GENOMIC DNA]</scope>
    <source>
        <strain evidence="3 4">17Sr1-28</strain>
    </source>
</reference>
<accession>A0A2U8WMG5</accession>
<dbReference type="CDD" id="cd12164">
    <property type="entry name" value="GDH_like_2"/>
    <property type="match status" value="1"/>
</dbReference>
<dbReference type="GO" id="GO:0005829">
    <property type="term" value="C:cytosol"/>
    <property type="evidence" value="ECO:0007669"/>
    <property type="project" value="TreeGrafter"/>
</dbReference>
<dbReference type="Gene3D" id="3.40.50.720">
    <property type="entry name" value="NAD(P)-binding Rossmann-like Domain"/>
    <property type="match status" value="2"/>
</dbReference>
<evidence type="ECO:0000256" key="1">
    <source>
        <dbReference type="ARBA" id="ARBA00023002"/>
    </source>
</evidence>
<dbReference type="OrthoDB" id="9787219at2"/>
<name>A0A2U8WMG5_9HYPH</name>
<protein>
    <submittedName>
        <fullName evidence="3">Glyoxylate/hydroxypyruvate reductase A</fullName>
    </submittedName>
</protein>
<dbReference type="RefSeq" id="WP_109959779.1">
    <property type="nucleotide sequence ID" value="NZ_CP029553.1"/>
</dbReference>
<dbReference type="InterPro" id="IPR050223">
    <property type="entry name" value="D-isomer_2-hydroxyacid_DH"/>
</dbReference>